<protein>
    <submittedName>
        <fullName evidence="1">Uncharacterized protein</fullName>
    </submittedName>
</protein>
<accession>A0A6J5LYH7</accession>
<dbReference type="EMBL" id="LR796341">
    <property type="protein sequence ID" value="CAB4137790.1"/>
    <property type="molecule type" value="Genomic_DNA"/>
</dbReference>
<evidence type="ECO:0000313" key="1">
    <source>
        <dbReference type="EMBL" id="CAB4137790.1"/>
    </source>
</evidence>
<reference evidence="1" key="1">
    <citation type="submission" date="2020-04" db="EMBL/GenBank/DDBJ databases">
        <authorList>
            <person name="Chiriac C."/>
            <person name="Salcher M."/>
            <person name="Ghai R."/>
            <person name="Kavagutti S V."/>
        </authorList>
    </citation>
    <scope>NUCLEOTIDE SEQUENCE</scope>
</reference>
<proteinExistence type="predicted"/>
<organism evidence="1">
    <name type="scientific">uncultured Caudovirales phage</name>
    <dbReference type="NCBI Taxonomy" id="2100421"/>
    <lineage>
        <taxon>Viruses</taxon>
        <taxon>Duplodnaviria</taxon>
        <taxon>Heunggongvirae</taxon>
        <taxon>Uroviricota</taxon>
        <taxon>Caudoviricetes</taxon>
        <taxon>Peduoviridae</taxon>
        <taxon>Maltschvirus</taxon>
        <taxon>Maltschvirus maltsch</taxon>
    </lineage>
</organism>
<sequence>MPNSQITFTVKTNDPAAGLGFEVWLDNQQVFDSAAISDTVNIAVAVVDDDQEHALKMVLKGKLPTHTCVDSQGNIVSDAVLEITDLAVDGIMLSYLVDQFTVYSHNFNGTGADVQDRFFGTMGCNGTAELRFSAPIYVWLLENM</sequence>
<gene>
    <name evidence="1" type="ORF">UFOVP328_85</name>
</gene>
<name>A0A6J5LYH7_9CAUD</name>